<reference evidence="1 2" key="1">
    <citation type="submission" date="2017-11" db="EMBL/GenBank/DDBJ databases">
        <title>Comparative genomics of Botrytis spp.</title>
        <authorList>
            <person name="Valero-Jimenez C.A."/>
            <person name="Tapia P."/>
            <person name="Veloso J."/>
            <person name="Silva-Moreno E."/>
            <person name="Staats M."/>
            <person name="Valdes J.H."/>
            <person name="Van Kan J.A.L."/>
        </authorList>
    </citation>
    <scope>NUCLEOTIDE SEQUENCE [LARGE SCALE GENOMIC DNA]</scope>
    <source>
        <strain evidence="1 2">MUCL2830</strain>
    </source>
</reference>
<accession>A0A4Y8D489</accession>
<comment type="caution">
    <text evidence="1">The sequence shown here is derived from an EMBL/GenBank/DDBJ whole genome shotgun (WGS) entry which is preliminary data.</text>
</comment>
<sequence length="87" mass="10083">MKPYDPQLQCLQLLLSSLFDDFLLSKSIYATRRAVKKSEKALGDWSGEKLCSTPLHEHRSRLFSKTLTHNDELLYVMELRSLLSIVQ</sequence>
<dbReference type="EMBL" id="PHWZ01000131">
    <property type="protein sequence ID" value="TEY66799.1"/>
    <property type="molecule type" value="Genomic_DNA"/>
</dbReference>
<proteinExistence type="predicted"/>
<name>A0A4Y8D489_9HELO</name>
<dbReference type="AlphaFoldDB" id="A0A4Y8D489"/>
<evidence type="ECO:0000313" key="1">
    <source>
        <dbReference type="EMBL" id="TEY66799.1"/>
    </source>
</evidence>
<keyword evidence="2" id="KW-1185">Reference proteome</keyword>
<gene>
    <name evidence="1" type="ORF">BOTCAL_0131g00100</name>
</gene>
<dbReference type="Proteomes" id="UP000297299">
    <property type="component" value="Unassembled WGS sequence"/>
</dbReference>
<organism evidence="1 2">
    <name type="scientific">Botryotinia calthae</name>
    <dbReference type="NCBI Taxonomy" id="38488"/>
    <lineage>
        <taxon>Eukaryota</taxon>
        <taxon>Fungi</taxon>
        <taxon>Dikarya</taxon>
        <taxon>Ascomycota</taxon>
        <taxon>Pezizomycotina</taxon>
        <taxon>Leotiomycetes</taxon>
        <taxon>Helotiales</taxon>
        <taxon>Sclerotiniaceae</taxon>
        <taxon>Botryotinia</taxon>
    </lineage>
</organism>
<evidence type="ECO:0000313" key="2">
    <source>
        <dbReference type="Proteomes" id="UP000297299"/>
    </source>
</evidence>
<protein>
    <submittedName>
        <fullName evidence="1">Uncharacterized protein</fullName>
    </submittedName>
</protein>